<feature type="region of interest" description="Disordered" evidence="2">
    <location>
        <begin position="390"/>
        <end position="413"/>
    </location>
</feature>
<feature type="region of interest" description="Disordered" evidence="2">
    <location>
        <begin position="1"/>
        <end position="71"/>
    </location>
</feature>
<sequence>MASSSSATTTASSRPNTRSPNQSPPPPSPASTSSAVSQSPSSPAPALNTTSSSPTPTPTPTSSSTPTLSPSPSITLAHLSSFYTIPYTSLTTHERNLITTHARTLRFRTGIRPTPASVATWFAQHHSGRLPSTATITRLTQTKPRRLISVELKSLAWGFIVDCVLRTGRRPGLGEVVGWLAAREGRRRRAVVVQRAVEGWEKGVMSAMEVLSDSEGEGEEVLVTGVGVVEVPMEDEMRALIGERRRVREEGVLAKVAGGLEVWCRGAAGMGLSVTERALNLKARVLLAELDKDVVFPPGWIRQWRQKHGIRTTDDISMPPPVVHRSAATPSTPAVSTVTAAASETHASPAAAAASSRAAPATPLALSFANAPDLHSDVDESYRVYLDLIPEEHRNEKKPPIPGDRDLPLYLDD</sequence>
<dbReference type="Proteomes" id="UP000277580">
    <property type="component" value="Unassembled WGS sequence"/>
</dbReference>
<gene>
    <name evidence="4" type="ORF">P167DRAFT_566416</name>
</gene>
<feature type="compositionally biased region" description="Low complexity" evidence="2">
    <location>
        <begin position="1"/>
        <end position="21"/>
    </location>
</feature>
<organism evidence="4 5">
    <name type="scientific">Morchella conica CCBAS932</name>
    <dbReference type="NCBI Taxonomy" id="1392247"/>
    <lineage>
        <taxon>Eukaryota</taxon>
        <taxon>Fungi</taxon>
        <taxon>Dikarya</taxon>
        <taxon>Ascomycota</taxon>
        <taxon>Pezizomycotina</taxon>
        <taxon>Pezizomycetes</taxon>
        <taxon>Pezizales</taxon>
        <taxon>Morchellaceae</taxon>
        <taxon>Morchella</taxon>
    </lineage>
</organism>
<dbReference type="AlphaFoldDB" id="A0A3N4KJG4"/>
<feature type="compositionally biased region" description="Low complexity" evidence="2">
    <location>
        <begin position="30"/>
        <end position="71"/>
    </location>
</feature>
<reference evidence="4 5" key="1">
    <citation type="journal article" date="2018" name="Nat. Ecol. Evol.">
        <title>Pezizomycetes genomes reveal the molecular basis of ectomycorrhizal truffle lifestyle.</title>
        <authorList>
            <person name="Murat C."/>
            <person name="Payen T."/>
            <person name="Noel B."/>
            <person name="Kuo A."/>
            <person name="Morin E."/>
            <person name="Chen J."/>
            <person name="Kohler A."/>
            <person name="Krizsan K."/>
            <person name="Balestrini R."/>
            <person name="Da Silva C."/>
            <person name="Montanini B."/>
            <person name="Hainaut M."/>
            <person name="Levati E."/>
            <person name="Barry K.W."/>
            <person name="Belfiori B."/>
            <person name="Cichocki N."/>
            <person name="Clum A."/>
            <person name="Dockter R.B."/>
            <person name="Fauchery L."/>
            <person name="Guy J."/>
            <person name="Iotti M."/>
            <person name="Le Tacon F."/>
            <person name="Lindquist E.A."/>
            <person name="Lipzen A."/>
            <person name="Malagnac F."/>
            <person name="Mello A."/>
            <person name="Molinier V."/>
            <person name="Miyauchi S."/>
            <person name="Poulain J."/>
            <person name="Riccioni C."/>
            <person name="Rubini A."/>
            <person name="Sitrit Y."/>
            <person name="Splivallo R."/>
            <person name="Traeger S."/>
            <person name="Wang M."/>
            <person name="Zifcakova L."/>
            <person name="Wipf D."/>
            <person name="Zambonelli A."/>
            <person name="Paolocci F."/>
            <person name="Nowrousian M."/>
            <person name="Ottonello S."/>
            <person name="Baldrian P."/>
            <person name="Spatafora J.W."/>
            <person name="Henrissat B."/>
            <person name="Nagy L.G."/>
            <person name="Aury J.M."/>
            <person name="Wincker P."/>
            <person name="Grigoriev I.V."/>
            <person name="Bonfante P."/>
            <person name="Martin F.M."/>
        </authorList>
    </citation>
    <scope>NUCLEOTIDE SEQUENCE [LARGE SCALE GENOMIC DNA]</scope>
    <source>
        <strain evidence="4 5">CCBAS932</strain>
    </source>
</reference>
<dbReference type="PANTHER" id="PTHR48125">
    <property type="entry name" value="LP07818P1"/>
    <property type="match status" value="1"/>
</dbReference>
<evidence type="ECO:0000256" key="1">
    <source>
        <dbReference type="ARBA" id="ARBA00023125"/>
    </source>
</evidence>
<dbReference type="InterPro" id="IPR006600">
    <property type="entry name" value="HTH_CenpB_DNA-bd_dom"/>
</dbReference>
<accession>A0A3N4KJG4</accession>
<keyword evidence="5" id="KW-1185">Reference proteome</keyword>
<dbReference type="OrthoDB" id="10583510at2759"/>
<feature type="domain" description="HTH CENPB-type" evidence="3">
    <location>
        <begin position="244"/>
        <end position="314"/>
    </location>
</feature>
<feature type="region of interest" description="Disordered" evidence="2">
    <location>
        <begin position="312"/>
        <end position="342"/>
    </location>
</feature>
<protein>
    <recommendedName>
        <fullName evidence="3">HTH CENPB-type domain-containing protein</fullName>
    </recommendedName>
</protein>
<evidence type="ECO:0000313" key="4">
    <source>
        <dbReference type="EMBL" id="RPB10706.1"/>
    </source>
</evidence>
<name>A0A3N4KJG4_9PEZI</name>
<evidence type="ECO:0000313" key="5">
    <source>
        <dbReference type="Proteomes" id="UP000277580"/>
    </source>
</evidence>
<feature type="compositionally biased region" description="Basic and acidic residues" evidence="2">
    <location>
        <begin position="390"/>
        <end position="407"/>
    </location>
</feature>
<dbReference type="GO" id="GO:0003677">
    <property type="term" value="F:DNA binding"/>
    <property type="evidence" value="ECO:0007669"/>
    <property type="project" value="UniProtKB-KW"/>
</dbReference>
<dbReference type="InParanoid" id="A0A3N4KJG4"/>
<dbReference type="EMBL" id="ML119141">
    <property type="protein sequence ID" value="RPB10706.1"/>
    <property type="molecule type" value="Genomic_DNA"/>
</dbReference>
<dbReference type="PANTHER" id="PTHR48125:SF10">
    <property type="entry name" value="OS12G0136300 PROTEIN"/>
    <property type="match status" value="1"/>
</dbReference>
<keyword evidence="1" id="KW-0238">DNA-binding</keyword>
<dbReference type="PROSITE" id="PS51253">
    <property type="entry name" value="HTH_CENPB"/>
    <property type="match status" value="1"/>
</dbReference>
<evidence type="ECO:0000256" key="2">
    <source>
        <dbReference type="SAM" id="MobiDB-lite"/>
    </source>
</evidence>
<proteinExistence type="predicted"/>
<feature type="compositionally biased region" description="Low complexity" evidence="2">
    <location>
        <begin position="326"/>
        <end position="342"/>
    </location>
</feature>
<evidence type="ECO:0000259" key="3">
    <source>
        <dbReference type="PROSITE" id="PS51253"/>
    </source>
</evidence>